<comment type="caution">
    <text evidence="3">The sequence shown here is derived from an EMBL/GenBank/DDBJ whole genome shotgun (WGS) entry which is preliminary data.</text>
</comment>
<gene>
    <name evidence="3" type="ORF">PHAMO_400058</name>
</gene>
<keyword evidence="4" id="KW-1185">Reference proteome</keyword>
<evidence type="ECO:0000256" key="1">
    <source>
        <dbReference type="SAM" id="Phobius"/>
    </source>
</evidence>
<reference evidence="3 4" key="1">
    <citation type="journal article" date="2012" name="J. Bacteriol.">
        <title>Draft Genome Sequence of the Purple Photosynthetic Bacterium Phaeospirillum molischianum DSM120, a Particularly Versatile Bacterium.</title>
        <authorList>
            <person name="Duquesne K."/>
            <person name="Prima V."/>
            <person name="Ji B."/>
            <person name="Rouy Z."/>
            <person name="Medigue C."/>
            <person name="Talla E."/>
            <person name="Sturgis J.N."/>
        </authorList>
    </citation>
    <scope>NUCLEOTIDE SEQUENCE [LARGE SCALE GENOMIC DNA]</scope>
    <source>
        <strain evidence="4">DSM120</strain>
    </source>
</reference>
<feature type="transmembrane region" description="Helical" evidence="1">
    <location>
        <begin position="45"/>
        <end position="70"/>
    </location>
</feature>
<keyword evidence="1" id="KW-0472">Membrane</keyword>
<evidence type="ECO:0000259" key="2">
    <source>
        <dbReference type="Pfam" id="PF01569"/>
    </source>
</evidence>
<feature type="transmembrane region" description="Helical" evidence="1">
    <location>
        <begin position="127"/>
        <end position="146"/>
    </location>
</feature>
<feature type="transmembrane region" description="Helical" evidence="1">
    <location>
        <begin position="158"/>
        <end position="176"/>
    </location>
</feature>
<feature type="transmembrane region" description="Helical" evidence="1">
    <location>
        <begin position="12"/>
        <end position="33"/>
    </location>
</feature>
<protein>
    <submittedName>
        <fullName evidence="3">Putative Uncharacterized 22.5 kDa protein in cps region</fullName>
    </submittedName>
</protein>
<dbReference type="EMBL" id="CAHP01000035">
    <property type="protein sequence ID" value="CCG42677.1"/>
    <property type="molecule type" value="Genomic_DNA"/>
</dbReference>
<sequence length="198" mass="20211">MDEAIWRVITDFGDSAVTLSLAVTVAICLAIGGEARAAVRLLLPIALCGAVAGGLKLLFGSCGGAIAGWVQASPSGHVAMSGAVYGTLALLLARPLPLSARWLTAGAAATLVGLIAVSRVIVQAHSVAEVLAGLALGFLAVALYAVLNRDTPPLHLHVRWLLGGCAVVLLSTHGLILPAEVYLRAIAEVIRTAIPGCW</sequence>
<evidence type="ECO:0000313" key="4">
    <source>
        <dbReference type="Proteomes" id="UP000004169"/>
    </source>
</evidence>
<keyword evidence="1" id="KW-1133">Transmembrane helix</keyword>
<accession>H8FWD9</accession>
<organism evidence="3 4">
    <name type="scientific">Magnetospirillum molischianum DSM 120</name>
    <dbReference type="NCBI Taxonomy" id="1150626"/>
    <lineage>
        <taxon>Bacteria</taxon>
        <taxon>Pseudomonadati</taxon>
        <taxon>Pseudomonadota</taxon>
        <taxon>Alphaproteobacteria</taxon>
        <taxon>Rhodospirillales</taxon>
        <taxon>Rhodospirillaceae</taxon>
        <taxon>Magnetospirillum</taxon>
    </lineage>
</organism>
<feature type="transmembrane region" description="Helical" evidence="1">
    <location>
        <begin position="76"/>
        <end position="93"/>
    </location>
</feature>
<dbReference type="InterPro" id="IPR036938">
    <property type="entry name" value="PAP2/HPO_sf"/>
</dbReference>
<dbReference type="STRING" id="1150626.PHAMO_400058"/>
<proteinExistence type="predicted"/>
<name>H8FWD9_MAGML</name>
<dbReference type="AlphaFoldDB" id="H8FWD9"/>
<feature type="domain" description="Phosphatidic acid phosphatase type 2/haloperoxidase" evidence="2">
    <location>
        <begin position="72"/>
        <end position="146"/>
    </location>
</feature>
<dbReference type="RefSeq" id="WP_002730440.1">
    <property type="nucleotide sequence ID" value="NZ_CAHP01000035.1"/>
</dbReference>
<dbReference type="eggNOG" id="COG0671">
    <property type="taxonomic scope" value="Bacteria"/>
</dbReference>
<evidence type="ECO:0000313" key="3">
    <source>
        <dbReference type="EMBL" id="CCG42677.1"/>
    </source>
</evidence>
<dbReference type="Gene3D" id="1.20.144.10">
    <property type="entry name" value="Phosphatidic acid phosphatase type 2/haloperoxidase"/>
    <property type="match status" value="1"/>
</dbReference>
<dbReference type="Proteomes" id="UP000004169">
    <property type="component" value="Unassembled WGS sequence"/>
</dbReference>
<dbReference type="InterPro" id="IPR000326">
    <property type="entry name" value="PAP2/HPO"/>
</dbReference>
<keyword evidence="1" id="KW-0812">Transmembrane</keyword>
<dbReference type="SUPFAM" id="SSF48317">
    <property type="entry name" value="Acid phosphatase/Vanadium-dependent haloperoxidase"/>
    <property type="match status" value="1"/>
</dbReference>
<feature type="transmembrane region" description="Helical" evidence="1">
    <location>
        <begin position="100"/>
        <end position="121"/>
    </location>
</feature>
<dbReference type="Pfam" id="PF01569">
    <property type="entry name" value="PAP2"/>
    <property type="match status" value="1"/>
</dbReference>